<dbReference type="AlphaFoldDB" id="B5GUI6"/>
<evidence type="ECO:0000313" key="1">
    <source>
        <dbReference type="EMBL" id="EFG03696.2"/>
    </source>
</evidence>
<gene>
    <name evidence="1" type="ORF">SCLAV_p0205</name>
</gene>
<dbReference type="OrthoDB" id="9801841at2"/>
<accession>B5GUI6</accession>
<geneLocation type="plasmid" evidence="1 2">
    <name>pSCL4</name>
</geneLocation>
<reference evidence="1 2" key="1">
    <citation type="journal article" date="2010" name="Genome Biol. Evol.">
        <title>The sequence of a 1.8-mb bacterial linear plasmid reveals a rich evolutionary reservoir of secondary metabolic pathways.</title>
        <authorList>
            <person name="Medema M.H."/>
            <person name="Trefzer A."/>
            <person name="Kovalchuk A."/>
            <person name="van den Berg M."/>
            <person name="Mueller U."/>
            <person name="Heijne W."/>
            <person name="Wu L."/>
            <person name="Alam M.T."/>
            <person name="Ronning C.M."/>
            <person name="Nierman W.C."/>
            <person name="Bovenberg R.A.L."/>
            <person name="Breitling R."/>
            <person name="Takano E."/>
        </authorList>
    </citation>
    <scope>NUCLEOTIDE SEQUENCE [LARGE SCALE GENOMIC DNA]</scope>
    <source>
        <strain evidence="2">ATCC 27064 / DSM 738 / JCM 4710 / NBRC 13307 / NCIMB 12785 / NRRL 3585 / VKM Ac-602</strain>
        <plasmid evidence="1">pSCL4</plasmid>
    </source>
</reference>
<organism evidence="1 2">
    <name type="scientific">Streptomyces clavuligerus</name>
    <dbReference type="NCBI Taxonomy" id="1901"/>
    <lineage>
        <taxon>Bacteria</taxon>
        <taxon>Bacillati</taxon>
        <taxon>Actinomycetota</taxon>
        <taxon>Actinomycetes</taxon>
        <taxon>Kitasatosporales</taxon>
        <taxon>Streptomycetaceae</taxon>
        <taxon>Streptomyces</taxon>
    </lineage>
</organism>
<dbReference type="InterPro" id="IPR036457">
    <property type="entry name" value="PPM-type-like_dom_sf"/>
</dbReference>
<evidence type="ECO:0008006" key="3">
    <source>
        <dbReference type="Google" id="ProtNLM"/>
    </source>
</evidence>
<keyword evidence="1" id="KW-0614">Plasmid</keyword>
<dbReference type="SUPFAM" id="SSF81606">
    <property type="entry name" value="PP2C-like"/>
    <property type="match status" value="1"/>
</dbReference>
<protein>
    <recommendedName>
        <fullName evidence="3">PPM-type phosphatase domain-containing protein</fullName>
    </recommendedName>
</protein>
<proteinExistence type="predicted"/>
<sequence length="210" mass="21231">MPAAAPSSGRRPEGWLCVVDISGHEPGAPTVGLLCARTAVRYGALYGARAGLTAAGRQVADPGQPTGAAVLAVLEEGEDTVLAWVGDAARYSWDGAVHALHARTTPQNTASYLTRNGDVDRTPLDTNWLTADLSTAVAATVAVAAVPAGQTLPVSDGVVDQAPHGVLEALVREHAAGEPQALASAIVGAATSTDGYRDDATAVIIVLGHG</sequence>
<dbReference type="Proteomes" id="UP000002357">
    <property type="component" value="Plasmid pSCL4"/>
</dbReference>
<dbReference type="Gene3D" id="3.60.40.10">
    <property type="entry name" value="PPM-type phosphatase domain"/>
    <property type="match status" value="1"/>
</dbReference>
<dbReference type="EMBL" id="CM000914">
    <property type="protein sequence ID" value="EFG03696.2"/>
    <property type="molecule type" value="Genomic_DNA"/>
</dbReference>
<keyword evidence="2" id="KW-1185">Reference proteome</keyword>
<name>B5GUI6_STRCL</name>
<evidence type="ECO:0000313" key="2">
    <source>
        <dbReference type="Proteomes" id="UP000002357"/>
    </source>
</evidence>